<feature type="domain" description="C2H2-type" evidence="12">
    <location>
        <begin position="887"/>
        <end position="915"/>
    </location>
</feature>
<dbReference type="PANTHER" id="PTHR16515:SF2">
    <property type="entry name" value="PR DOMAIN ZINC FINGER PROTEIN 4"/>
    <property type="match status" value="1"/>
</dbReference>
<evidence type="ECO:0000256" key="8">
    <source>
        <dbReference type="ARBA" id="ARBA00023163"/>
    </source>
</evidence>
<comment type="caution">
    <text evidence="14">The sequence shown here is derived from an EMBL/GenBank/DDBJ whole genome shotgun (WGS) entry which is preliminary data.</text>
</comment>
<keyword evidence="6" id="KW-0805">Transcription regulation</keyword>
<dbReference type="InterPro" id="IPR013087">
    <property type="entry name" value="Znf_C2H2_type"/>
</dbReference>
<evidence type="ECO:0000256" key="9">
    <source>
        <dbReference type="ARBA" id="ARBA00023242"/>
    </source>
</evidence>
<feature type="compositionally biased region" description="Basic and acidic residues" evidence="11">
    <location>
        <begin position="388"/>
        <end position="401"/>
    </location>
</feature>
<proteinExistence type="predicted"/>
<feature type="region of interest" description="Disordered" evidence="11">
    <location>
        <begin position="1593"/>
        <end position="1671"/>
    </location>
</feature>
<evidence type="ECO:0000256" key="5">
    <source>
        <dbReference type="ARBA" id="ARBA00022833"/>
    </source>
</evidence>
<feature type="domain" description="C2H2-type" evidence="12">
    <location>
        <begin position="946"/>
        <end position="976"/>
    </location>
</feature>
<evidence type="ECO:0000256" key="1">
    <source>
        <dbReference type="ARBA" id="ARBA00004123"/>
    </source>
</evidence>
<evidence type="ECO:0000259" key="13">
    <source>
        <dbReference type="PROSITE" id="PS50280"/>
    </source>
</evidence>
<reference evidence="14 15" key="1">
    <citation type="submission" date="2023-03" db="EMBL/GenBank/DDBJ databases">
        <title>High recombination rates correlate with genetic variation in Cardiocondyla obscurior ants.</title>
        <authorList>
            <person name="Errbii M."/>
        </authorList>
    </citation>
    <scope>NUCLEOTIDE SEQUENCE [LARGE SCALE GENOMIC DNA]</scope>
    <source>
        <strain evidence="14">Alpha-2009</strain>
        <tissue evidence="14">Whole body</tissue>
    </source>
</reference>
<keyword evidence="4 10" id="KW-0863">Zinc-finger</keyword>
<keyword evidence="3" id="KW-0677">Repeat</keyword>
<feature type="region of interest" description="Disordered" evidence="11">
    <location>
        <begin position="1008"/>
        <end position="1101"/>
    </location>
</feature>
<evidence type="ECO:0000256" key="7">
    <source>
        <dbReference type="ARBA" id="ARBA00023125"/>
    </source>
</evidence>
<keyword evidence="7" id="KW-0238">DNA-binding</keyword>
<feature type="compositionally biased region" description="Basic residues" evidence="11">
    <location>
        <begin position="402"/>
        <end position="411"/>
    </location>
</feature>
<dbReference type="InterPro" id="IPR050331">
    <property type="entry name" value="Zinc_finger"/>
</dbReference>
<feature type="domain" description="C2H2-type" evidence="12">
    <location>
        <begin position="793"/>
        <end position="821"/>
    </location>
</feature>
<evidence type="ECO:0000256" key="4">
    <source>
        <dbReference type="ARBA" id="ARBA00022771"/>
    </source>
</evidence>
<keyword evidence="15" id="KW-1185">Reference proteome</keyword>
<evidence type="ECO:0000259" key="12">
    <source>
        <dbReference type="PROSITE" id="PS50157"/>
    </source>
</evidence>
<dbReference type="FunFam" id="3.30.160.60:FF:001636">
    <property type="entry name" value="CLUMA_CG004886, isoform A"/>
    <property type="match status" value="1"/>
</dbReference>
<evidence type="ECO:0000256" key="3">
    <source>
        <dbReference type="ARBA" id="ARBA00022737"/>
    </source>
</evidence>
<feature type="region of interest" description="Disordered" evidence="11">
    <location>
        <begin position="388"/>
        <end position="464"/>
    </location>
</feature>
<comment type="subcellular location">
    <subcellularLocation>
        <location evidence="1">Nucleus</location>
    </subcellularLocation>
</comment>
<feature type="region of interest" description="Disordered" evidence="11">
    <location>
        <begin position="1442"/>
        <end position="1469"/>
    </location>
</feature>
<keyword evidence="9" id="KW-0539">Nucleus</keyword>
<feature type="compositionally biased region" description="Acidic residues" evidence="11">
    <location>
        <begin position="494"/>
        <end position="511"/>
    </location>
</feature>
<dbReference type="GO" id="GO:0008276">
    <property type="term" value="F:protein methyltransferase activity"/>
    <property type="evidence" value="ECO:0007669"/>
    <property type="project" value="UniProtKB-ARBA"/>
</dbReference>
<dbReference type="Pfam" id="PF00096">
    <property type="entry name" value="zf-C2H2"/>
    <property type="match status" value="1"/>
</dbReference>
<dbReference type="PROSITE" id="PS00028">
    <property type="entry name" value="ZINC_FINGER_C2H2_1"/>
    <property type="match status" value="5"/>
</dbReference>
<feature type="compositionally biased region" description="Low complexity" evidence="11">
    <location>
        <begin position="1011"/>
        <end position="1020"/>
    </location>
</feature>
<dbReference type="GO" id="GO:0010468">
    <property type="term" value="P:regulation of gene expression"/>
    <property type="evidence" value="ECO:0007669"/>
    <property type="project" value="TreeGrafter"/>
</dbReference>
<keyword evidence="2" id="KW-0479">Metal-binding</keyword>
<feature type="compositionally biased region" description="Basic residues" evidence="11">
    <location>
        <begin position="436"/>
        <end position="457"/>
    </location>
</feature>
<protein>
    <recommendedName>
        <fullName evidence="16">PR domain zinc finger protein 4</fullName>
    </recommendedName>
</protein>
<keyword evidence="8" id="KW-0804">Transcription</keyword>
<name>A0AAW2GQS8_9HYME</name>
<feature type="compositionally biased region" description="Basic and acidic residues" evidence="11">
    <location>
        <begin position="99"/>
        <end position="119"/>
    </location>
</feature>
<evidence type="ECO:0000256" key="2">
    <source>
        <dbReference type="ARBA" id="ARBA00022723"/>
    </source>
</evidence>
<dbReference type="EMBL" id="JADYXP020000002">
    <property type="protein sequence ID" value="KAL0129599.1"/>
    <property type="molecule type" value="Genomic_DNA"/>
</dbReference>
<feature type="region of interest" description="Disordered" evidence="11">
    <location>
        <begin position="82"/>
        <end position="208"/>
    </location>
</feature>
<feature type="compositionally biased region" description="Low complexity" evidence="11">
    <location>
        <begin position="1078"/>
        <end position="1101"/>
    </location>
</feature>
<dbReference type="PROSITE" id="PS50280">
    <property type="entry name" value="SET"/>
    <property type="match status" value="1"/>
</dbReference>
<organism evidence="14 15">
    <name type="scientific">Cardiocondyla obscurior</name>
    <dbReference type="NCBI Taxonomy" id="286306"/>
    <lineage>
        <taxon>Eukaryota</taxon>
        <taxon>Metazoa</taxon>
        <taxon>Ecdysozoa</taxon>
        <taxon>Arthropoda</taxon>
        <taxon>Hexapoda</taxon>
        <taxon>Insecta</taxon>
        <taxon>Pterygota</taxon>
        <taxon>Neoptera</taxon>
        <taxon>Endopterygota</taxon>
        <taxon>Hymenoptera</taxon>
        <taxon>Apocrita</taxon>
        <taxon>Aculeata</taxon>
        <taxon>Formicoidea</taxon>
        <taxon>Formicidae</taxon>
        <taxon>Myrmicinae</taxon>
        <taxon>Cardiocondyla</taxon>
    </lineage>
</organism>
<feature type="region of interest" description="Disordered" evidence="11">
    <location>
        <begin position="477"/>
        <end position="511"/>
    </location>
</feature>
<dbReference type="InterPro" id="IPR046341">
    <property type="entry name" value="SET_dom_sf"/>
</dbReference>
<dbReference type="PROSITE" id="PS50157">
    <property type="entry name" value="ZINC_FINGER_C2H2_2"/>
    <property type="match status" value="6"/>
</dbReference>
<dbReference type="InterPro" id="IPR036236">
    <property type="entry name" value="Znf_C2H2_sf"/>
</dbReference>
<feature type="compositionally biased region" description="Polar residues" evidence="11">
    <location>
        <begin position="1609"/>
        <end position="1624"/>
    </location>
</feature>
<dbReference type="Gene3D" id="3.30.160.60">
    <property type="entry name" value="Classic Zinc Finger"/>
    <property type="match status" value="4"/>
</dbReference>
<dbReference type="GO" id="GO:0008757">
    <property type="term" value="F:S-adenosylmethionine-dependent methyltransferase activity"/>
    <property type="evidence" value="ECO:0007669"/>
    <property type="project" value="UniProtKB-ARBA"/>
</dbReference>
<feature type="region of interest" description="Disordered" evidence="11">
    <location>
        <begin position="1"/>
        <end position="44"/>
    </location>
</feature>
<sequence>MPKRSTRHVRDSGNTRNTQQQQPRRRSTSRTPTPTPPGAELVAASHFRSVNIGLANSKRWLSLKKRLGLTTDEDVAVYLLDLAESPSRQQGKCNGAESWRTDQDRSDLDEEAVKIGSSDKDDEEEEKDEEEPVRRSSRKRDPASNVIEMPSAHTISESVPEVQDDAIKLHVRRTSKSKHHKNKMKHRKDKRKKRRHLKTGTENSGSIRVDKFECADENALEAQSDSVSESKDLIDREATVISELDVKVKLNVESFGIVAKDVKSSTIKTDHVDSIRFQNDVNSTMINDARCKAKAIDVPGDSSRDILEDNNPVTKSHIAESSSLPKHYNSENLISKNVEYLLNSTPNTDSVHVEAQVKVDAPEKENEIKLIRSGRCTESHEYKDAFCDTSKNDESKDATDRKVKRRRKRPRHDAQNEESSAKDFVEPNALDETTAFKHRRKKHKHANEHKNKRHHDVRKAPQDGIVVQEETRDACLSNAELPSSTAGSGKDTAAEDVENGNEPDGFDDIDDVTSEPQRLAIKIKLCQECNSRHLQDACPLTISQYAVIDTISYDKWLNKHKENTEIMKAVGSEDPMSEGYGRLAYDGFESDDESSTSNEQCKIKPKVQREEKQLIVEIDRPLYARDSLPDCLELKITNTVHGLGIYAKNPIPMYAKFGPLVGISVKEMDIPDDFSMRHIWEIDNNGKSVYVSTTDPLKSNWIRYIRPAETKEKRNVAVIAKHGQLYFVTTQNIVSGVELTYWVESQSSTWTRKNKINKTNCGGCNLIFAHSIYYRLHCCIFHDMNYSLTIRKYHCKVCGATVLGKDNIMKHAAELHDGRGAYQCQYCKKFFLRLNYLEMHRTYGCSQNPHRARPLCDFCGRKFCQPQKLKVHIKRMHSDMAEVLKEFQCKLCLKILGSRAALQRHMKEVHHKDVIAAATCDRCGKMFQNKSNLKIHMLTHSGVKPFKCKENGCKAAFTTKQCLQFHYKKVHGLTEEMMPKIERSVAYTFDAYSGGLVEDMPCKRIIHSSRRNSQQDNSNSLPSLDDCSSESSLQVEISTPVSVPASASGSVLAPTPTPTSTSIPISASTSTPLPPPLSSSSSSSPIPVSVPTPIQTPTTPASVPVLTTASALTPVSLPVPVSTPSSGLISTPVPVSTPTLASVSTPESTTASAPISISISVSVLAPTAAAITSSAQNVIVDSLQNEARSTVKYKMKQESQISIPSTQTTSLSDGLDGTMENGQTEVDLYDTSRTLSKSNKRWLTEFNPPPTSDIAVHLPTVSTPSNIYNFEDSRKDCGNEKIISRTSVTTSSLIESNKLRLNVYRSRTESTNASLLVEAALDAAERDIGTVSSPILEDNDRETNFYSISSQLQSPIPQSRSPNHLDSYIVQQEEELISPAPTPDDRHTPPSHLHVDYHLHRPIEYINTSRTHNIEQYLHHEELPRVPSPNYIHMQQEDLVSPSATPNHRYQDVHHHQVSTDNLSSDEGDSVAQNLSLSVKEKALQLDLSTSYKYDSLEQDFTRERSNFEPLVLNSGELQGLDMSARSFHHSFGAQMQNTRYHHHLYDISERQTVDLSRTGNYSMSPPPPPPPYPHNEVVRMVSLDLTPSRHSVDLSLSRSHHLHGSGTRVITSPQSVGSTTTHVVSDAGESRMLSPPPPPPPLSGYNPSYPVSPTPYHPPRSGYHHYPGYY</sequence>
<evidence type="ECO:0000313" key="14">
    <source>
        <dbReference type="EMBL" id="KAL0129599.1"/>
    </source>
</evidence>
<gene>
    <name evidence="14" type="ORF">PUN28_001699</name>
</gene>
<dbReference type="SUPFAM" id="SSF57667">
    <property type="entry name" value="beta-beta-alpha zinc fingers"/>
    <property type="match status" value="2"/>
</dbReference>
<evidence type="ECO:0008006" key="16">
    <source>
        <dbReference type="Google" id="ProtNLM"/>
    </source>
</evidence>
<dbReference type="Proteomes" id="UP001430953">
    <property type="component" value="Unassembled WGS sequence"/>
</dbReference>
<evidence type="ECO:0000256" key="11">
    <source>
        <dbReference type="SAM" id="MobiDB-lite"/>
    </source>
</evidence>
<evidence type="ECO:0000256" key="6">
    <source>
        <dbReference type="ARBA" id="ARBA00023015"/>
    </source>
</evidence>
<dbReference type="GO" id="GO:0005634">
    <property type="term" value="C:nucleus"/>
    <property type="evidence" value="ECO:0007669"/>
    <property type="project" value="TreeGrafter"/>
</dbReference>
<feature type="compositionally biased region" description="Acidic residues" evidence="11">
    <location>
        <begin position="120"/>
        <end position="131"/>
    </location>
</feature>
<feature type="domain" description="C2H2-type" evidence="12">
    <location>
        <begin position="854"/>
        <end position="882"/>
    </location>
</feature>
<dbReference type="Pfam" id="PF21549">
    <property type="entry name" value="PRDM2_PR"/>
    <property type="match status" value="1"/>
</dbReference>
<dbReference type="Gene3D" id="2.170.270.10">
    <property type="entry name" value="SET domain"/>
    <property type="match status" value="1"/>
</dbReference>
<feature type="domain" description="C2H2-type" evidence="12">
    <location>
        <begin position="822"/>
        <end position="849"/>
    </location>
</feature>
<feature type="domain" description="SET" evidence="13">
    <location>
        <begin position="630"/>
        <end position="744"/>
    </location>
</feature>
<dbReference type="GO" id="GO:0008270">
    <property type="term" value="F:zinc ion binding"/>
    <property type="evidence" value="ECO:0007669"/>
    <property type="project" value="UniProtKB-KW"/>
</dbReference>
<dbReference type="SMART" id="SM00355">
    <property type="entry name" value="ZnF_C2H2"/>
    <property type="match status" value="7"/>
</dbReference>
<evidence type="ECO:0000313" key="15">
    <source>
        <dbReference type="Proteomes" id="UP001430953"/>
    </source>
</evidence>
<feature type="domain" description="C2H2-type" evidence="12">
    <location>
        <begin position="918"/>
        <end position="945"/>
    </location>
</feature>
<feature type="compositionally biased region" description="Low complexity" evidence="11">
    <location>
        <begin position="1038"/>
        <end position="1071"/>
    </location>
</feature>
<dbReference type="GO" id="GO:0008170">
    <property type="term" value="F:N-methyltransferase activity"/>
    <property type="evidence" value="ECO:0007669"/>
    <property type="project" value="UniProtKB-ARBA"/>
</dbReference>
<evidence type="ECO:0000256" key="10">
    <source>
        <dbReference type="PROSITE-ProRule" id="PRU00042"/>
    </source>
</evidence>
<feature type="compositionally biased region" description="Basic residues" evidence="11">
    <location>
        <begin position="169"/>
        <end position="198"/>
    </location>
</feature>
<accession>A0AAW2GQS8</accession>
<keyword evidence="5" id="KW-0862">Zinc</keyword>
<feature type="compositionally biased region" description="Basic and acidic residues" evidence="11">
    <location>
        <begin position="412"/>
        <end position="425"/>
    </location>
</feature>
<dbReference type="PANTHER" id="PTHR16515">
    <property type="entry name" value="PR DOMAIN ZINC FINGER PROTEIN"/>
    <property type="match status" value="1"/>
</dbReference>
<dbReference type="InterPro" id="IPR001214">
    <property type="entry name" value="SET_dom"/>
</dbReference>